<reference evidence="2 3" key="1">
    <citation type="submission" date="2015-06" db="EMBL/GenBank/DDBJ databases">
        <title>A Comprehensive Approach to Explore the Metabolic and Phylogenetic Diversity of Bacterial Steroid Degradation in the Environment: Testosterone as an Example.</title>
        <authorList>
            <person name="Yang F.-C."/>
            <person name="Chen Y.-L."/>
            <person name="Yu C.-P."/>
            <person name="Tang S.-L."/>
            <person name="Wang P.-H."/>
            <person name="Ismail W."/>
            <person name="Wang C.-H."/>
            <person name="Yang C.-Y."/>
            <person name="Chiang Y.-R."/>
        </authorList>
    </citation>
    <scope>NUCLEOTIDE SEQUENCE [LARGE SCALE GENOMIC DNA]</scope>
    <source>
        <strain evidence="2 3">DSM 18526</strain>
    </source>
</reference>
<gene>
    <name evidence="2" type="ORF">ACG33_03590</name>
</gene>
<name>A0A127F6X1_STEDE</name>
<dbReference type="PATRIC" id="fig|465721.4.peg.770"/>
<dbReference type="SUPFAM" id="SSF52096">
    <property type="entry name" value="ClpP/crotonase"/>
    <property type="match status" value="1"/>
</dbReference>
<dbReference type="CDD" id="cd06558">
    <property type="entry name" value="crotonase-like"/>
    <property type="match status" value="1"/>
</dbReference>
<dbReference type="Gene3D" id="3.90.226.10">
    <property type="entry name" value="2-enoyl-CoA Hydratase, Chain A, domain 1"/>
    <property type="match status" value="1"/>
</dbReference>
<dbReference type="Pfam" id="PF00378">
    <property type="entry name" value="ECH_1"/>
    <property type="match status" value="1"/>
</dbReference>
<evidence type="ECO:0000313" key="2">
    <source>
        <dbReference type="EMBL" id="AMN46202.1"/>
    </source>
</evidence>
<dbReference type="STRING" id="465721.ACG33_03590"/>
<dbReference type="GO" id="GO:0003824">
    <property type="term" value="F:catalytic activity"/>
    <property type="evidence" value="ECO:0007669"/>
    <property type="project" value="UniProtKB-ARBA"/>
</dbReference>
<evidence type="ECO:0000256" key="1">
    <source>
        <dbReference type="ARBA" id="ARBA00005254"/>
    </source>
</evidence>
<sequence>MLLVEKSGAVAILTLNRPDAMNALSIGLRCAFSQVFRDIQADPLIRVAILTGAGRAFCGGMDLKELAGGMNQTGDGDAASGWDMMDAMAAFEGPIIGAINGPAITAGFELALGCDLIIASSEAMFADTHVRVGMLPGWGLSQRLPRLIGIARAKELSFTGNFLTAERACEWGLVNRVVAAADLLPVCRSLAAEMASTVPELLKAYKKLIDDGYGMPLAEAMGYERSLALAYARTVSPAVIATRRTSVQARGRMLSKDETD</sequence>
<dbReference type="PANTHER" id="PTHR43802">
    <property type="entry name" value="ENOYL-COA HYDRATASE"/>
    <property type="match status" value="1"/>
</dbReference>
<dbReference type="InterPro" id="IPR029045">
    <property type="entry name" value="ClpP/crotonase-like_dom_sf"/>
</dbReference>
<dbReference type="PANTHER" id="PTHR43802:SF1">
    <property type="entry name" value="IP11341P-RELATED"/>
    <property type="match status" value="1"/>
</dbReference>
<proteinExistence type="inferred from homology"/>
<organism evidence="2 3">
    <name type="scientific">Steroidobacter denitrificans</name>
    <dbReference type="NCBI Taxonomy" id="465721"/>
    <lineage>
        <taxon>Bacteria</taxon>
        <taxon>Pseudomonadati</taxon>
        <taxon>Pseudomonadota</taxon>
        <taxon>Gammaproteobacteria</taxon>
        <taxon>Steroidobacterales</taxon>
        <taxon>Steroidobacteraceae</taxon>
        <taxon>Steroidobacter</taxon>
    </lineage>
</organism>
<dbReference type="KEGG" id="sdf:ACG33_03590"/>
<keyword evidence="3" id="KW-1185">Reference proteome</keyword>
<accession>A0A127F6X1</accession>
<dbReference type="AlphaFoldDB" id="A0A127F6X1"/>
<dbReference type="Proteomes" id="UP000070250">
    <property type="component" value="Chromosome"/>
</dbReference>
<protein>
    <submittedName>
        <fullName evidence="2">Enoyl-CoA hydratase</fullName>
    </submittedName>
</protein>
<dbReference type="NCBIfam" id="NF004840">
    <property type="entry name" value="PRK06190.1"/>
    <property type="match status" value="1"/>
</dbReference>
<comment type="similarity">
    <text evidence="1">Belongs to the enoyl-CoA hydratase/isomerase family.</text>
</comment>
<dbReference type="InterPro" id="IPR001753">
    <property type="entry name" value="Enoyl-CoA_hydra/iso"/>
</dbReference>
<dbReference type="EMBL" id="CP011971">
    <property type="protein sequence ID" value="AMN46202.1"/>
    <property type="molecule type" value="Genomic_DNA"/>
</dbReference>
<evidence type="ECO:0000313" key="3">
    <source>
        <dbReference type="Proteomes" id="UP000070250"/>
    </source>
</evidence>